<organism evidence="1 2">
    <name type="scientific">Spirosoma flavum</name>
    <dbReference type="NCBI Taxonomy" id="2048557"/>
    <lineage>
        <taxon>Bacteria</taxon>
        <taxon>Pseudomonadati</taxon>
        <taxon>Bacteroidota</taxon>
        <taxon>Cytophagia</taxon>
        <taxon>Cytophagales</taxon>
        <taxon>Cytophagaceae</taxon>
        <taxon>Spirosoma</taxon>
    </lineage>
</organism>
<sequence length="408" mass="44066">MFDTETLTNQLSGKVALYAGFDAGSDKVKISRPLVHLSDAHKLLRPDIINALGPYVEGVSPQPYDADATYNQFELVNDSDVVYQSVTPENSGHALSDATYWQKTTVLSAWYSQIERGAIAKLSLALAGTPSGVAVLSRQAIFNREGNLQGAIGKNGRFLGWRIRIQKTGVLFNIARSGLQLTGPAANVPIYLFHSSSAVPVAVAYLTGTTSGRTIWADSPNFLLKQSDGYYLLGYFESDLPVGVQAVGSERSFATASCSSCQGADYALAANRQKYVTIEPVYVDDADTPGVMDWADENSVALQTWGLNLIIEVHCDRTKLLANTLLYMIACDVLEELSTSDRLNGISAQLRNSAYIALYGQANSKVTDGALSTVRNNALAELKGAMASTDCGKVEAPRRGIRFESMFD</sequence>
<keyword evidence="2" id="KW-1185">Reference proteome</keyword>
<protein>
    <submittedName>
        <fullName evidence="1">Uncharacterized protein</fullName>
    </submittedName>
</protein>
<name>A0ABW6ALE0_9BACT</name>
<accession>A0ABW6ALE0</accession>
<reference evidence="2" key="1">
    <citation type="journal article" date="2019" name="Int. J. Syst. Evol. Microbiol.">
        <title>The Global Catalogue of Microorganisms (GCM) 10K type strain sequencing project: providing services to taxonomists for standard genome sequencing and annotation.</title>
        <authorList>
            <consortium name="The Broad Institute Genomics Platform"/>
            <consortium name="The Broad Institute Genome Sequencing Center for Infectious Disease"/>
            <person name="Wu L."/>
            <person name="Ma J."/>
        </authorList>
    </citation>
    <scope>NUCLEOTIDE SEQUENCE [LARGE SCALE GENOMIC DNA]</scope>
    <source>
        <strain evidence="2">KCTC 52490</strain>
    </source>
</reference>
<dbReference type="EMBL" id="JBHUOM010000023">
    <property type="protein sequence ID" value="MFD2936321.1"/>
    <property type="molecule type" value="Genomic_DNA"/>
</dbReference>
<evidence type="ECO:0000313" key="1">
    <source>
        <dbReference type="EMBL" id="MFD2936321.1"/>
    </source>
</evidence>
<proteinExistence type="predicted"/>
<dbReference type="RefSeq" id="WP_381505016.1">
    <property type="nucleotide sequence ID" value="NZ_JBHUOM010000023.1"/>
</dbReference>
<evidence type="ECO:0000313" key="2">
    <source>
        <dbReference type="Proteomes" id="UP001597512"/>
    </source>
</evidence>
<gene>
    <name evidence="1" type="ORF">ACFS25_21245</name>
</gene>
<dbReference type="Proteomes" id="UP001597512">
    <property type="component" value="Unassembled WGS sequence"/>
</dbReference>
<comment type="caution">
    <text evidence="1">The sequence shown here is derived from an EMBL/GenBank/DDBJ whole genome shotgun (WGS) entry which is preliminary data.</text>
</comment>